<dbReference type="AlphaFoldDB" id="A0AAN7JD33"/>
<accession>A0AAN7JD33</accession>
<feature type="transmembrane region" description="Helical" evidence="1">
    <location>
        <begin position="66"/>
        <end position="88"/>
    </location>
</feature>
<organism evidence="3 4">
    <name type="scientific">Quercus rubra</name>
    <name type="common">Northern red oak</name>
    <name type="synonym">Quercus borealis</name>
    <dbReference type="NCBI Taxonomy" id="3512"/>
    <lineage>
        <taxon>Eukaryota</taxon>
        <taxon>Viridiplantae</taxon>
        <taxon>Streptophyta</taxon>
        <taxon>Embryophyta</taxon>
        <taxon>Tracheophyta</taxon>
        <taxon>Spermatophyta</taxon>
        <taxon>Magnoliopsida</taxon>
        <taxon>eudicotyledons</taxon>
        <taxon>Gunneridae</taxon>
        <taxon>Pentapetalae</taxon>
        <taxon>rosids</taxon>
        <taxon>fabids</taxon>
        <taxon>Fagales</taxon>
        <taxon>Fagaceae</taxon>
        <taxon>Quercus</taxon>
    </lineage>
</organism>
<dbReference type="EMBL" id="JAXUIC010000001">
    <property type="protein sequence ID" value="KAK4606492.1"/>
    <property type="molecule type" value="Genomic_DNA"/>
</dbReference>
<feature type="transmembrane region" description="Helical" evidence="1">
    <location>
        <begin position="35"/>
        <end position="54"/>
    </location>
</feature>
<feature type="transmembrane region" description="Helical" evidence="1">
    <location>
        <begin position="318"/>
        <end position="338"/>
    </location>
</feature>
<comment type="caution">
    <text evidence="3">The sequence shown here is derived from an EMBL/GenBank/DDBJ whole genome shotgun (WGS) entry which is preliminary data.</text>
</comment>
<feature type="transmembrane region" description="Helical" evidence="1">
    <location>
        <begin position="350"/>
        <end position="371"/>
    </location>
</feature>
<evidence type="ECO:0000313" key="4">
    <source>
        <dbReference type="Proteomes" id="UP001324115"/>
    </source>
</evidence>
<protein>
    <recommendedName>
        <fullName evidence="2">DUF4220 domain-containing protein</fullName>
    </recommendedName>
</protein>
<keyword evidence="1" id="KW-1133">Transmembrane helix</keyword>
<keyword evidence="1" id="KW-0812">Transmembrane</keyword>
<evidence type="ECO:0000256" key="1">
    <source>
        <dbReference type="SAM" id="Phobius"/>
    </source>
</evidence>
<evidence type="ECO:0000313" key="3">
    <source>
        <dbReference type="EMBL" id="KAK4606492.1"/>
    </source>
</evidence>
<dbReference type="InterPro" id="IPR025315">
    <property type="entry name" value="DUF4220"/>
</dbReference>
<name>A0AAN7JD33_QUERU</name>
<dbReference type="Pfam" id="PF13968">
    <property type="entry name" value="DUF4220"/>
    <property type="match status" value="1"/>
</dbReference>
<dbReference type="InterPro" id="IPR007658">
    <property type="entry name" value="DUF594"/>
</dbReference>
<sequence length="697" mass="80408">MLIPAVVGSMVFIKKRQMMEVFPLSWRKVWNECELRGLILLSLTAQIVLVILGNRRKYIATTWIRITVWSAYLLADYIAAMAGGILSNDIGDVYTDSGVLDANYELKAFWAPLLLLHLGGTDAITAYSLEDNELWKRHSFAVFTQAMTTLYILLLSWTGSRLSLLFIVMFYVGLVKYCERVWVLYLASDKKFRDSIPDISTSASKIMEECRLKQLEGYHLTTNQVLEIEVPNHSVDTLLDELVPNAKELLMAYSLLEMVKRLIADLILSFQDRDASRAAFERDSMSWEKAFGVIEIELGLIYDLLYTKAKVVYSFWGIARRIIGISLTIIVLVVLTFYEMVSEKRHYAKIDIAITLVLLAVAPLLELYAFVELLLSDQTIHWLIVHKKTNILRAINGSLRFICAKKQRWSNYIGQFSLLSFALREKPLHFHGILMKLGIDEILEIHQYETPAPISNDLKEFIFNEFKRLRHWAKAHGHGLDLKTLFGCRGGRTLKKYGFFDLEWSVQFEFDQIILVWHLATEILDHKDFESMFHERAKCLSQYMLYLLVKHPNMLPIGMAHIRFQEIYVEFGRFIEEQMSKSVRIHGKRDAIEMLQKVNSKVMLTTQGGDKSNFVIFHACKLASQINNRSYRWDMIASFWVEVLGHAAIQCRGRHHAQQLRGGGELLTHVWLLMAHFGLTDHFQIPRSRAIAGAVQR</sequence>
<dbReference type="Proteomes" id="UP001324115">
    <property type="component" value="Unassembled WGS sequence"/>
</dbReference>
<gene>
    <name evidence="3" type="ORF">RGQ29_000641</name>
</gene>
<reference evidence="3 4" key="1">
    <citation type="journal article" date="2023" name="G3 (Bethesda)">
        <title>A haplotype-resolved chromosome-scale genome for Quercus rubra L. provides insights into the genetics of adaptive traits for red oak species.</title>
        <authorList>
            <person name="Kapoor B."/>
            <person name="Jenkins J."/>
            <person name="Schmutz J."/>
            <person name="Zhebentyayeva T."/>
            <person name="Kuelheim C."/>
            <person name="Coggeshall M."/>
            <person name="Heim C."/>
            <person name="Lasky J.R."/>
            <person name="Leites L."/>
            <person name="Islam-Faridi N."/>
            <person name="Romero-Severson J."/>
            <person name="DeLeo V.L."/>
            <person name="Lucas S.M."/>
            <person name="Lazic D."/>
            <person name="Gailing O."/>
            <person name="Carlson J."/>
            <person name="Staton M."/>
        </authorList>
    </citation>
    <scope>NUCLEOTIDE SEQUENCE [LARGE SCALE GENOMIC DNA]</scope>
    <source>
        <strain evidence="3">Pseudo-F2</strain>
    </source>
</reference>
<dbReference type="Pfam" id="PF04578">
    <property type="entry name" value="DUF594"/>
    <property type="match status" value="1"/>
</dbReference>
<keyword evidence="1" id="KW-0472">Membrane</keyword>
<feature type="transmembrane region" description="Helical" evidence="1">
    <location>
        <begin position="108"/>
        <end position="128"/>
    </location>
</feature>
<dbReference type="PANTHER" id="PTHR31325">
    <property type="entry name" value="OS01G0798800 PROTEIN-RELATED"/>
    <property type="match status" value="1"/>
</dbReference>
<keyword evidence="4" id="KW-1185">Reference proteome</keyword>
<feature type="domain" description="DUF4220" evidence="2">
    <location>
        <begin position="69"/>
        <end position="421"/>
    </location>
</feature>
<evidence type="ECO:0000259" key="2">
    <source>
        <dbReference type="Pfam" id="PF13968"/>
    </source>
</evidence>
<proteinExistence type="predicted"/>